<proteinExistence type="predicted"/>
<organism evidence="4 5">
    <name type="scientific">Candidatus Thermofonsia Clade 1 bacterium</name>
    <dbReference type="NCBI Taxonomy" id="2364210"/>
    <lineage>
        <taxon>Bacteria</taxon>
        <taxon>Bacillati</taxon>
        <taxon>Chloroflexota</taxon>
        <taxon>Candidatus Thermofontia</taxon>
        <taxon>Candidatus Thermofonsia Clade 1</taxon>
    </lineage>
</organism>
<feature type="transmembrane region" description="Helical" evidence="2">
    <location>
        <begin position="150"/>
        <end position="175"/>
    </location>
</feature>
<dbReference type="AlphaFoldDB" id="A0A2M8PBX1"/>
<keyword evidence="2" id="KW-0472">Membrane</keyword>
<evidence type="ECO:0000256" key="2">
    <source>
        <dbReference type="SAM" id="Phobius"/>
    </source>
</evidence>
<evidence type="ECO:0000256" key="1">
    <source>
        <dbReference type="SAM" id="MobiDB-lite"/>
    </source>
</evidence>
<evidence type="ECO:0008006" key="6">
    <source>
        <dbReference type="Google" id="ProtNLM"/>
    </source>
</evidence>
<sequence>MKTQRYKIAFGLIAALLLLPLAAVCAQAELTTGTVCALAYHDANQNGVRDFGEESLPEVSYNLMIASNVLVANYVALQGEPYCFENLPAQQYTLNISSPLYVPSVGAITFFLRAGERLTYEFGALYRAPQSAPLPQEALTVVPMTPSVRLGMAISASLLVMLFFCALGMIFYGLFLYRRPLLSAPGTARQTGSSHIASVRLKRSKSDLPQTAPSELAPRSTRYDDLDAPDEDG</sequence>
<keyword evidence="2" id="KW-0812">Transmembrane</keyword>
<dbReference type="EMBL" id="PGTM01000219">
    <property type="protein sequence ID" value="PJF35040.1"/>
    <property type="molecule type" value="Genomic_DNA"/>
</dbReference>
<feature type="region of interest" description="Disordered" evidence="1">
    <location>
        <begin position="185"/>
        <end position="233"/>
    </location>
</feature>
<evidence type="ECO:0000256" key="3">
    <source>
        <dbReference type="SAM" id="SignalP"/>
    </source>
</evidence>
<evidence type="ECO:0000313" key="4">
    <source>
        <dbReference type="EMBL" id="PJF35040.1"/>
    </source>
</evidence>
<reference evidence="4 5" key="1">
    <citation type="submission" date="2017-11" db="EMBL/GenBank/DDBJ databases">
        <title>Evolution of Phototrophy in the Chloroflexi Phylum Driven by Horizontal Gene Transfer.</title>
        <authorList>
            <person name="Ward L.M."/>
            <person name="Hemp J."/>
            <person name="Shih P.M."/>
            <person name="Mcglynn S.E."/>
            <person name="Fischer W."/>
        </authorList>
    </citation>
    <scope>NUCLEOTIDE SEQUENCE [LARGE SCALE GENOMIC DNA]</scope>
    <source>
        <strain evidence="4">JP3_13</strain>
    </source>
</reference>
<dbReference type="Proteomes" id="UP000229681">
    <property type="component" value="Unassembled WGS sequence"/>
</dbReference>
<feature type="chain" id="PRO_5030053678" description="SD-repeat containing protein B domain-containing protein" evidence="3">
    <location>
        <begin position="29"/>
        <end position="233"/>
    </location>
</feature>
<gene>
    <name evidence="4" type="ORF">CUN49_12600</name>
</gene>
<keyword evidence="2" id="KW-1133">Transmembrane helix</keyword>
<comment type="caution">
    <text evidence="4">The sequence shown here is derived from an EMBL/GenBank/DDBJ whole genome shotgun (WGS) entry which is preliminary data.</text>
</comment>
<accession>A0A2M8PBX1</accession>
<protein>
    <recommendedName>
        <fullName evidence="6">SD-repeat containing protein B domain-containing protein</fullName>
    </recommendedName>
</protein>
<dbReference type="Gene3D" id="2.60.40.10">
    <property type="entry name" value="Immunoglobulins"/>
    <property type="match status" value="1"/>
</dbReference>
<name>A0A2M8PBX1_9CHLR</name>
<dbReference type="InterPro" id="IPR013783">
    <property type="entry name" value="Ig-like_fold"/>
</dbReference>
<feature type="signal peptide" evidence="3">
    <location>
        <begin position="1"/>
        <end position="28"/>
    </location>
</feature>
<evidence type="ECO:0000313" key="5">
    <source>
        <dbReference type="Proteomes" id="UP000229681"/>
    </source>
</evidence>
<keyword evidence="3" id="KW-0732">Signal</keyword>